<accession>A0A8H6T185</accession>
<evidence type="ECO:0000313" key="4">
    <source>
        <dbReference type="Proteomes" id="UP000636479"/>
    </source>
</evidence>
<feature type="transmembrane region" description="Helical" evidence="1">
    <location>
        <begin position="141"/>
        <end position="160"/>
    </location>
</feature>
<feature type="domain" description="DUF6534" evidence="2">
    <location>
        <begin position="189"/>
        <end position="276"/>
    </location>
</feature>
<evidence type="ECO:0000256" key="1">
    <source>
        <dbReference type="SAM" id="Phobius"/>
    </source>
</evidence>
<dbReference type="InterPro" id="IPR045339">
    <property type="entry name" value="DUF6534"/>
</dbReference>
<feature type="transmembrane region" description="Helical" evidence="1">
    <location>
        <begin position="110"/>
        <end position="134"/>
    </location>
</feature>
<dbReference type="RefSeq" id="XP_037222634.1">
    <property type="nucleotide sequence ID" value="XM_037362342.1"/>
</dbReference>
<feature type="transmembrane region" description="Helical" evidence="1">
    <location>
        <begin position="28"/>
        <end position="53"/>
    </location>
</feature>
<dbReference type="PANTHER" id="PTHR40465:SF1">
    <property type="entry name" value="DUF6534 DOMAIN-CONTAINING PROTEIN"/>
    <property type="match status" value="1"/>
</dbReference>
<dbReference type="AlphaFoldDB" id="A0A8H6T185"/>
<feature type="transmembrane region" description="Helical" evidence="1">
    <location>
        <begin position="222"/>
        <end position="244"/>
    </location>
</feature>
<proteinExistence type="predicted"/>
<feature type="transmembrane region" description="Helical" evidence="1">
    <location>
        <begin position="250"/>
        <end position="271"/>
    </location>
</feature>
<comment type="caution">
    <text evidence="3">The sequence shown here is derived from an EMBL/GenBank/DDBJ whole genome shotgun (WGS) entry which is preliminary data.</text>
</comment>
<gene>
    <name evidence="3" type="ORF">MIND_00556700</name>
</gene>
<keyword evidence="1" id="KW-0812">Transmembrane</keyword>
<dbReference type="OrthoDB" id="3206554at2759"/>
<dbReference type="Pfam" id="PF20152">
    <property type="entry name" value="DUF6534"/>
    <property type="match status" value="1"/>
</dbReference>
<dbReference type="EMBL" id="JACAZF010000004">
    <property type="protein sequence ID" value="KAF7307615.1"/>
    <property type="molecule type" value="Genomic_DNA"/>
</dbReference>
<reference evidence="3" key="1">
    <citation type="submission" date="2020-05" db="EMBL/GenBank/DDBJ databases">
        <title>Mycena genomes resolve the evolution of fungal bioluminescence.</title>
        <authorList>
            <person name="Tsai I.J."/>
        </authorList>
    </citation>
    <scope>NUCLEOTIDE SEQUENCE</scope>
    <source>
        <strain evidence="3">171206Taipei</strain>
    </source>
</reference>
<keyword evidence="1" id="KW-0472">Membrane</keyword>
<feature type="transmembrane region" description="Helical" evidence="1">
    <location>
        <begin position="180"/>
        <end position="202"/>
    </location>
</feature>
<keyword evidence="4" id="KW-1185">Reference proteome</keyword>
<dbReference type="GeneID" id="59344858"/>
<dbReference type="PANTHER" id="PTHR40465">
    <property type="entry name" value="CHROMOSOME 1, WHOLE GENOME SHOTGUN SEQUENCE"/>
    <property type="match status" value="1"/>
</dbReference>
<name>A0A8H6T185_9AGAR</name>
<keyword evidence="1" id="KW-1133">Transmembrane helix</keyword>
<dbReference type="Proteomes" id="UP000636479">
    <property type="component" value="Unassembled WGS sequence"/>
</dbReference>
<feature type="transmembrane region" description="Helical" evidence="1">
    <location>
        <begin position="65"/>
        <end position="90"/>
    </location>
</feature>
<organism evidence="3 4">
    <name type="scientific">Mycena indigotica</name>
    <dbReference type="NCBI Taxonomy" id="2126181"/>
    <lineage>
        <taxon>Eukaryota</taxon>
        <taxon>Fungi</taxon>
        <taxon>Dikarya</taxon>
        <taxon>Basidiomycota</taxon>
        <taxon>Agaricomycotina</taxon>
        <taxon>Agaricomycetes</taxon>
        <taxon>Agaricomycetidae</taxon>
        <taxon>Agaricales</taxon>
        <taxon>Marasmiineae</taxon>
        <taxon>Mycenaceae</taxon>
        <taxon>Mycena</taxon>
    </lineage>
</organism>
<evidence type="ECO:0000259" key="2">
    <source>
        <dbReference type="Pfam" id="PF20152"/>
    </source>
</evidence>
<protein>
    <recommendedName>
        <fullName evidence="2">DUF6534 domain-containing protein</fullName>
    </recommendedName>
</protein>
<evidence type="ECO:0000313" key="3">
    <source>
        <dbReference type="EMBL" id="KAF7307615.1"/>
    </source>
</evidence>
<sequence>MSSNYTTTSPSSVPIMIAPPSNLLPKTLGAMLLGALLASMFGGMVNLQSMLYYRSYKKDPAAMKVMILAIWVLDNIHTAFIWCAVWFAAVENYGQPAKLDRIPWQGYCRFLPLIVITTATITVLTHGFFALRIFRLSKKNWFMVLPVLTLTVLRLVSASITTVKMFAYPTFSLFRIHGRWIFTLGLAVSAVLDVLITGLLVFLFQTNRKGTDQMNHILDQLILYGVEAGSLTCLGTVASMLFWLLEPNNLIFLGIYAVIGKLYANSLLAALNTRNSIRQHQQASSVKGRESPAPLLYLSRPSQRPFTNASTPSPYLKDATLRSATINTETQTKLWL</sequence>